<keyword evidence="4" id="KW-1185">Reference proteome</keyword>
<sequence length="216" mass="23701">MPEQPQWHERTLDMPPQDPWADQPTARATGPRGAGDTLPAVPPGHPVQPGQPLQPGQPVQHEQPPFSRGRARVNPQAHQRQFAEHEPTGVGWPGADAPHARGMSWRWSDLRRGNEWSTAAALFAFVCWGIWALSGGGSLGTSVIVFVVTLIVAVGVFCLARVVGYYVLERGMRRQRRSARGSHLVTALFLAGVGIADLQQTEWVMTAWNWVVGQVQ</sequence>
<feature type="transmembrane region" description="Helical" evidence="2">
    <location>
        <begin position="113"/>
        <end position="131"/>
    </location>
</feature>
<keyword evidence="2" id="KW-0472">Membrane</keyword>
<organism evidence="3 4">
    <name type="scientific">Paractinoplanes rhizophilus</name>
    <dbReference type="NCBI Taxonomy" id="1416877"/>
    <lineage>
        <taxon>Bacteria</taxon>
        <taxon>Bacillati</taxon>
        <taxon>Actinomycetota</taxon>
        <taxon>Actinomycetes</taxon>
        <taxon>Micromonosporales</taxon>
        <taxon>Micromonosporaceae</taxon>
        <taxon>Paractinoplanes</taxon>
    </lineage>
</organism>
<evidence type="ECO:0000313" key="3">
    <source>
        <dbReference type="EMBL" id="MFC7276456.1"/>
    </source>
</evidence>
<proteinExistence type="predicted"/>
<feature type="region of interest" description="Disordered" evidence="1">
    <location>
        <begin position="1"/>
        <end position="95"/>
    </location>
</feature>
<feature type="compositionally biased region" description="Basic and acidic residues" evidence="1">
    <location>
        <begin position="1"/>
        <end position="12"/>
    </location>
</feature>
<evidence type="ECO:0000313" key="4">
    <source>
        <dbReference type="Proteomes" id="UP001596548"/>
    </source>
</evidence>
<comment type="caution">
    <text evidence="3">The sequence shown here is derived from an EMBL/GenBank/DDBJ whole genome shotgun (WGS) entry which is preliminary data.</text>
</comment>
<protein>
    <submittedName>
        <fullName evidence="3">DNA-directed RNA polymerase II</fullName>
    </submittedName>
</protein>
<keyword evidence="3" id="KW-0804">Transcription</keyword>
<gene>
    <name evidence="3" type="ORF">ACFQS1_20890</name>
</gene>
<dbReference type="RefSeq" id="WP_378970825.1">
    <property type="nucleotide sequence ID" value="NZ_JBHTBJ010000015.1"/>
</dbReference>
<dbReference type="Proteomes" id="UP001596548">
    <property type="component" value="Unassembled WGS sequence"/>
</dbReference>
<dbReference type="GO" id="GO:0000428">
    <property type="term" value="C:DNA-directed RNA polymerase complex"/>
    <property type="evidence" value="ECO:0007669"/>
    <property type="project" value="UniProtKB-KW"/>
</dbReference>
<keyword evidence="3" id="KW-0240">DNA-directed RNA polymerase</keyword>
<feature type="transmembrane region" description="Helical" evidence="2">
    <location>
        <begin position="143"/>
        <end position="168"/>
    </location>
</feature>
<reference evidence="4" key="1">
    <citation type="journal article" date="2019" name="Int. J. Syst. Evol. Microbiol.">
        <title>The Global Catalogue of Microorganisms (GCM) 10K type strain sequencing project: providing services to taxonomists for standard genome sequencing and annotation.</title>
        <authorList>
            <consortium name="The Broad Institute Genomics Platform"/>
            <consortium name="The Broad Institute Genome Sequencing Center for Infectious Disease"/>
            <person name="Wu L."/>
            <person name="Ma J."/>
        </authorList>
    </citation>
    <scope>NUCLEOTIDE SEQUENCE [LARGE SCALE GENOMIC DNA]</scope>
    <source>
        <strain evidence="4">XZYJT-10</strain>
    </source>
</reference>
<name>A0ABW2HUG4_9ACTN</name>
<evidence type="ECO:0000256" key="1">
    <source>
        <dbReference type="SAM" id="MobiDB-lite"/>
    </source>
</evidence>
<evidence type="ECO:0000256" key="2">
    <source>
        <dbReference type="SAM" id="Phobius"/>
    </source>
</evidence>
<accession>A0ABW2HUG4</accession>
<dbReference type="EMBL" id="JBHTBJ010000015">
    <property type="protein sequence ID" value="MFC7276456.1"/>
    <property type="molecule type" value="Genomic_DNA"/>
</dbReference>
<feature type="compositionally biased region" description="Low complexity" evidence="1">
    <location>
        <begin position="47"/>
        <end position="60"/>
    </location>
</feature>
<keyword evidence="2" id="KW-1133">Transmembrane helix</keyword>
<keyword evidence="2" id="KW-0812">Transmembrane</keyword>